<evidence type="ECO:0000313" key="3">
    <source>
        <dbReference type="Proteomes" id="UP000299102"/>
    </source>
</evidence>
<reference evidence="2 3" key="1">
    <citation type="journal article" date="2019" name="Commun. Biol.">
        <title>The bagworm genome reveals a unique fibroin gene that provides high tensile strength.</title>
        <authorList>
            <person name="Kono N."/>
            <person name="Nakamura H."/>
            <person name="Ohtoshi R."/>
            <person name="Tomita M."/>
            <person name="Numata K."/>
            <person name="Arakawa K."/>
        </authorList>
    </citation>
    <scope>NUCLEOTIDE SEQUENCE [LARGE SCALE GENOMIC DNA]</scope>
</reference>
<dbReference type="AlphaFoldDB" id="A0A4C2A8C2"/>
<organism evidence="2 3">
    <name type="scientific">Eumeta variegata</name>
    <name type="common">Bagworm moth</name>
    <name type="synonym">Eumeta japonica</name>
    <dbReference type="NCBI Taxonomy" id="151549"/>
    <lineage>
        <taxon>Eukaryota</taxon>
        <taxon>Metazoa</taxon>
        <taxon>Ecdysozoa</taxon>
        <taxon>Arthropoda</taxon>
        <taxon>Hexapoda</taxon>
        <taxon>Insecta</taxon>
        <taxon>Pterygota</taxon>
        <taxon>Neoptera</taxon>
        <taxon>Endopterygota</taxon>
        <taxon>Lepidoptera</taxon>
        <taxon>Glossata</taxon>
        <taxon>Ditrysia</taxon>
        <taxon>Tineoidea</taxon>
        <taxon>Psychidae</taxon>
        <taxon>Oiketicinae</taxon>
        <taxon>Eumeta</taxon>
    </lineage>
</organism>
<dbReference type="Proteomes" id="UP000299102">
    <property type="component" value="Unassembled WGS sequence"/>
</dbReference>
<accession>A0A4C2A8C2</accession>
<evidence type="ECO:0000313" key="2">
    <source>
        <dbReference type="EMBL" id="GBP96410.1"/>
    </source>
</evidence>
<protein>
    <submittedName>
        <fullName evidence="2">Uncharacterized protein</fullName>
    </submittedName>
</protein>
<proteinExistence type="predicted"/>
<comment type="caution">
    <text evidence="2">The sequence shown here is derived from an EMBL/GenBank/DDBJ whole genome shotgun (WGS) entry which is preliminary data.</text>
</comment>
<gene>
    <name evidence="2" type="ORF">EVAR_90507_1</name>
</gene>
<keyword evidence="3" id="KW-1185">Reference proteome</keyword>
<evidence type="ECO:0000256" key="1">
    <source>
        <dbReference type="SAM" id="MobiDB-lite"/>
    </source>
</evidence>
<feature type="region of interest" description="Disordered" evidence="1">
    <location>
        <begin position="36"/>
        <end position="67"/>
    </location>
</feature>
<name>A0A4C2A8C2_EUMVA</name>
<sequence>MSSRRVAKGVIVQTERTVCPSSDERAQKPMVATKACETAKSELTPPSEKAPQNSGRGGNLGGRYRVGQDEDRKRACIGYPHNKSAKVVGGGGADGRNCGSGQRDRCGSFHWNTGRRGFC</sequence>
<dbReference type="EMBL" id="BGZK01002775">
    <property type="protein sequence ID" value="GBP96410.1"/>
    <property type="molecule type" value="Genomic_DNA"/>
</dbReference>